<dbReference type="AlphaFoldDB" id="A0A011NS89"/>
<dbReference type="SUPFAM" id="SSF52151">
    <property type="entry name" value="FabD/lysophospholipase-like"/>
    <property type="match status" value="1"/>
</dbReference>
<organism evidence="6 7">
    <name type="scientific">Candidatus Accumulibacter appositus</name>
    <dbReference type="NCBI Taxonomy" id="1454003"/>
    <lineage>
        <taxon>Bacteria</taxon>
        <taxon>Pseudomonadati</taxon>
        <taxon>Pseudomonadota</taxon>
        <taxon>Betaproteobacteria</taxon>
        <taxon>Candidatus Accumulibacter</taxon>
    </lineage>
</organism>
<keyword evidence="4" id="KW-0812">Transmembrane</keyword>
<dbReference type="InterPro" id="IPR050301">
    <property type="entry name" value="NTE"/>
</dbReference>
<dbReference type="Pfam" id="PF01734">
    <property type="entry name" value="Patatin"/>
    <property type="match status" value="1"/>
</dbReference>
<reference evidence="6 7" key="1">
    <citation type="submission" date="2014-02" db="EMBL/GenBank/DDBJ databases">
        <title>Expanding our view of genomic diversity in Candidatus Accumulibacter clades.</title>
        <authorList>
            <person name="Skennerton C.T."/>
            <person name="Barr J.J."/>
            <person name="Slater F.R."/>
            <person name="Bond P.L."/>
            <person name="Tyson G.W."/>
        </authorList>
    </citation>
    <scope>NUCLEOTIDE SEQUENCE [LARGE SCALE GENOMIC DNA]</scope>
    <source>
        <strain evidence="7">BA-92</strain>
    </source>
</reference>
<dbReference type="Gene3D" id="3.40.1090.10">
    <property type="entry name" value="Cytosolic phospholipase A2 catalytic domain"/>
    <property type="match status" value="1"/>
</dbReference>
<protein>
    <submittedName>
        <fullName evidence="6">Patatin-like phospholipase</fullName>
    </submittedName>
</protein>
<dbReference type="PANTHER" id="PTHR14226:SF78">
    <property type="entry name" value="SLR0060 PROTEIN"/>
    <property type="match status" value="1"/>
</dbReference>
<dbReference type="PATRIC" id="fig|1454003.3.peg.3353"/>
<dbReference type="InterPro" id="IPR002641">
    <property type="entry name" value="PNPLA_dom"/>
</dbReference>
<evidence type="ECO:0000259" key="5">
    <source>
        <dbReference type="Pfam" id="PF01734"/>
    </source>
</evidence>
<feature type="transmembrane region" description="Helical" evidence="4">
    <location>
        <begin position="795"/>
        <end position="818"/>
    </location>
</feature>
<dbReference type="EMBL" id="JEMX01000078">
    <property type="protein sequence ID" value="EXI78211.1"/>
    <property type="molecule type" value="Genomic_DNA"/>
</dbReference>
<evidence type="ECO:0000256" key="4">
    <source>
        <dbReference type="SAM" id="Phobius"/>
    </source>
</evidence>
<keyword evidence="3" id="KW-0443">Lipid metabolism</keyword>
<dbReference type="GO" id="GO:0016042">
    <property type="term" value="P:lipid catabolic process"/>
    <property type="evidence" value="ECO:0007669"/>
    <property type="project" value="UniProtKB-KW"/>
</dbReference>
<gene>
    <name evidence="6" type="ORF">AW10_03295</name>
</gene>
<dbReference type="Proteomes" id="UP000021816">
    <property type="component" value="Unassembled WGS sequence"/>
</dbReference>
<feature type="transmembrane region" description="Helical" evidence="4">
    <location>
        <begin position="769"/>
        <end position="789"/>
    </location>
</feature>
<evidence type="ECO:0000313" key="7">
    <source>
        <dbReference type="Proteomes" id="UP000021816"/>
    </source>
</evidence>
<comment type="caution">
    <text evidence="6">The sequence shown here is derived from an EMBL/GenBank/DDBJ whole genome shotgun (WGS) entry which is preliminary data.</text>
</comment>
<keyword evidence="4" id="KW-0472">Membrane</keyword>
<accession>A0A011NS89</accession>
<dbReference type="STRING" id="1454003.AW10_03295"/>
<evidence type="ECO:0000256" key="2">
    <source>
        <dbReference type="ARBA" id="ARBA00022963"/>
    </source>
</evidence>
<dbReference type="InterPro" id="IPR046880">
    <property type="entry name" value="TPR-S"/>
</dbReference>
<keyword evidence="2" id="KW-0442">Lipid degradation</keyword>
<keyword evidence="1" id="KW-0378">Hydrolase</keyword>
<feature type="transmembrane region" description="Helical" evidence="4">
    <location>
        <begin position="830"/>
        <end position="850"/>
    </location>
</feature>
<evidence type="ECO:0000313" key="6">
    <source>
        <dbReference type="EMBL" id="EXI78211.1"/>
    </source>
</evidence>
<dbReference type="GO" id="GO:0016787">
    <property type="term" value="F:hydrolase activity"/>
    <property type="evidence" value="ECO:0007669"/>
    <property type="project" value="UniProtKB-KW"/>
</dbReference>
<dbReference type="InterPro" id="IPR016035">
    <property type="entry name" value="Acyl_Trfase/lysoPLipase"/>
</dbReference>
<evidence type="ECO:0000256" key="1">
    <source>
        <dbReference type="ARBA" id="ARBA00022801"/>
    </source>
</evidence>
<dbReference type="Pfam" id="PF20308">
    <property type="entry name" value="TPR-S"/>
    <property type="match status" value="1"/>
</dbReference>
<dbReference type="PANTHER" id="PTHR14226">
    <property type="entry name" value="NEUROPATHY TARGET ESTERASE/SWISS CHEESE D.MELANOGASTER"/>
    <property type="match status" value="1"/>
</dbReference>
<sequence>MNFKDKTALQFAKEMLGGREFSTADACILVKQLKHEHAFGYARKVLARARKGKVDNADLVTWLRQQHALCTYKDPDLPASTHFELALEILGTGEDLAATRNQETLGLAGAIHKRMWEISGQRDHLEWSLSFYRRGYEEGVEPDGGYTAINAAYVADLLGMEPAANAKGGLSSQTSAAYRKLARAIREDIIQSLVPLAEAPGNALSGQWWVVCSIAEAYFGLARYGEATEWLRRAAAIEDVSEWEFQSTAQQLTKLARLQSAGDMDSGQSFRNSPAGRTLLAFLGDDALGLQSAYLGKFGLALSGGGFRASLYHIGVLARFAELDVLRHVEVISCVSGGSILGAHYYLEVQKLLETKTDVDITRQDYIDIVQRLARDFLAGVQQNIRSRVAASLLTNLKMIFRPSYSRSDRLAELYEECLYARVQDGKEGSERFMKDLFVKPKGCVTDFTPKRDNWRRKNKVPTLILNATTLNTGHNWQFTASWMGESPWSVDPAVDANYRLRRVYYGDARGVETKDGQRRGVRLGTAVAASACVPGLFEPIVLRGVYEGKTVRLVDGGVHDNQGVVGLLEQDCTVLLVSDASGQMESQDEPSNGVIGVPLRANSILMSRVREAEYDDLVARRSASLLRGFMFVHLKKDLDVEAVSWAGCDEPVEASDDARPAELRGTRTRYGILKSVQRRLAAIRTDLDSFSDSEAYALMVSGYRMTEFEFPRTVSGCAAPREEAVQWPFLAVEPAMVSGENSGKLMEVLSVADQGAFKVWKLYPPLRILAWILIAVLGACAAWVLWAHRDEAVITYQTIGIALLTLVASMIVGKGIMRIARLRETVTKIVFGIGMALIGFAVAKLHLAVFDKRFLQLGQIKRLLP</sequence>
<feature type="domain" description="PNPLA" evidence="5">
    <location>
        <begin position="300"/>
        <end position="562"/>
    </location>
</feature>
<name>A0A011NS89_9PROT</name>
<evidence type="ECO:0000256" key="3">
    <source>
        <dbReference type="ARBA" id="ARBA00023098"/>
    </source>
</evidence>
<keyword evidence="4" id="KW-1133">Transmembrane helix</keyword>
<proteinExistence type="predicted"/>